<dbReference type="InterPro" id="IPR018773">
    <property type="entry name" value="MeTrfase_reg_dom_prd"/>
</dbReference>
<keyword evidence="2" id="KW-0489">Methyltransferase</keyword>
<evidence type="ECO:0000313" key="3">
    <source>
        <dbReference type="Proteomes" id="UP000635316"/>
    </source>
</evidence>
<dbReference type="GO" id="GO:0032259">
    <property type="term" value="P:methylation"/>
    <property type="evidence" value="ECO:0007669"/>
    <property type="project" value="UniProtKB-KW"/>
</dbReference>
<sequence length="511" mass="57013">MSDWTAGYVADIGYTYGYYTELNPLRVRLAFLNAGLVPPEVGTACELGFGQGMSTNLHASASVVQWAGTDFNPAQASFAQELACVAKSNAQLFDESFNQFCNRSDLPEFDYIGLHGIWSWISDENRNIIVDFVRRKLKVGGVLYISYNTQPGWAAMVPMRDLLTEHAEVLGADGAGIISRIDSALAFAEQLLAANPSYARANPQIAERIKRIKGQDRNYVAHEYFNRDWEPMAFAKMAQWLEPAKLQWACSANYLDAIDAVNLTAEQQALMASIPDPMFRQTTRDFCVNQQFRKDYWVKGARRLSSLEQTEVLRSQRVILVLPRSDVSLKINSNLGEATLQEAVYNPILDQLADHQHKSLGQLEDALKSSGINFAQIIQAVMVLSSNGALMAVQDDATTNMAHERTKRLNNYLMTKARGSNELNYLASPVTGGGISVSRFQQLFLLALQQNHKQPQEQAKFVWDLLAMQGQRLIKDGKTLETAEANIAELNAQANEFMTKRLDILKALKIA</sequence>
<dbReference type="SUPFAM" id="SSF53335">
    <property type="entry name" value="S-adenosyl-L-methionine-dependent methyltransferases"/>
    <property type="match status" value="1"/>
</dbReference>
<keyword evidence="3" id="KW-1185">Reference proteome</keyword>
<gene>
    <name evidence="2" type="ORF">JHL22_02570</name>
</gene>
<organism evidence="2 3">
    <name type="scientific">Advenella mandrilli</name>
    <dbReference type="NCBI Taxonomy" id="2800330"/>
    <lineage>
        <taxon>Bacteria</taxon>
        <taxon>Pseudomonadati</taxon>
        <taxon>Pseudomonadota</taxon>
        <taxon>Betaproteobacteria</taxon>
        <taxon>Burkholderiales</taxon>
        <taxon>Alcaligenaceae</taxon>
    </lineage>
</organism>
<proteinExistence type="predicted"/>
<evidence type="ECO:0000259" key="1">
    <source>
        <dbReference type="Pfam" id="PF10119"/>
    </source>
</evidence>
<dbReference type="Gene3D" id="3.40.50.150">
    <property type="entry name" value="Vaccinia Virus protein VP39"/>
    <property type="match status" value="1"/>
</dbReference>
<reference evidence="2 3" key="1">
    <citation type="submission" date="2020-12" db="EMBL/GenBank/DDBJ databases">
        <authorList>
            <person name="Lu T."/>
            <person name="Wang Q."/>
            <person name="Han X."/>
        </authorList>
    </citation>
    <scope>NUCLEOTIDE SEQUENCE [LARGE SCALE GENOMIC DNA]</scope>
    <source>
        <strain evidence="2 3">WQ 585</strain>
    </source>
</reference>
<keyword evidence="2" id="KW-0808">Transferase</keyword>
<dbReference type="InterPro" id="IPR029063">
    <property type="entry name" value="SAM-dependent_MTases_sf"/>
</dbReference>
<comment type="caution">
    <text evidence="2">The sequence shown here is derived from an EMBL/GenBank/DDBJ whole genome shotgun (WGS) entry which is preliminary data.</text>
</comment>
<dbReference type="EMBL" id="JAENGP010000002">
    <property type="protein sequence ID" value="MBK1780096.1"/>
    <property type="molecule type" value="Genomic_DNA"/>
</dbReference>
<dbReference type="Proteomes" id="UP000635316">
    <property type="component" value="Unassembled WGS sequence"/>
</dbReference>
<protein>
    <submittedName>
        <fullName evidence="2">Methyltransferase regulatory domain-containing protein</fullName>
    </submittedName>
</protein>
<dbReference type="GO" id="GO:0008168">
    <property type="term" value="F:methyltransferase activity"/>
    <property type="evidence" value="ECO:0007669"/>
    <property type="project" value="UniProtKB-KW"/>
</dbReference>
<name>A0ABS1E9J1_9BURK</name>
<dbReference type="RefSeq" id="WP_200233486.1">
    <property type="nucleotide sequence ID" value="NZ_JAENGP010000002.1"/>
</dbReference>
<feature type="domain" description="Methyltransferase regulatory" evidence="1">
    <location>
        <begin position="216"/>
        <end position="299"/>
    </location>
</feature>
<dbReference type="Pfam" id="PF10119">
    <property type="entry name" value="MethyTransf_Reg"/>
    <property type="match status" value="1"/>
</dbReference>
<accession>A0ABS1E9J1</accession>
<evidence type="ECO:0000313" key="2">
    <source>
        <dbReference type="EMBL" id="MBK1780096.1"/>
    </source>
</evidence>